<keyword evidence="2" id="KW-1185">Reference proteome</keyword>
<dbReference type="AlphaFoldDB" id="A0A0A6UN87"/>
<proteinExistence type="predicted"/>
<reference evidence="1 2" key="1">
    <citation type="submission" date="2014-10" db="EMBL/GenBank/DDBJ databases">
        <title>Draft genome sequence of Actinoplanes utahensis NRRL 12052.</title>
        <authorList>
            <person name="Velasco-Bucheli B."/>
            <person name="del Cerro C."/>
            <person name="Hormigo D."/>
            <person name="Garcia J.L."/>
            <person name="Acebal C."/>
            <person name="Arroyo M."/>
            <person name="de la Mata I."/>
        </authorList>
    </citation>
    <scope>NUCLEOTIDE SEQUENCE [LARGE SCALE GENOMIC DNA]</scope>
    <source>
        <strain evidence="1 2">NRRL 12052</strain>
    </source>
</reference>
<dbReference type="EMBL" id="JRTT01000017">
    <property type="protein sequence ID" value="KHD76543.1"/>
    <property type="molecule type" value="Genomic_DNA"/>
</dbReference>
<protein>
    <submittedName>
        <fullName evidence="1">Uncharacterized protein</fullName>
    </submittedName>
</protein>
<name>A0A0A6UN87_ACTUT</name>
<evidence type="ECO:0000313" key="1">
    <source>
        <dbReference type="EMBL" id="KHD76543.1"/>
    </source>
</evidence>
<comment type="caution">
    <text evidence="1">The sequence shown here is derived from an EMBL/GenBank/DDBJ whole genome shotgun (WGS) entry which is preliminary data.</text>
</comment>
<accession>A0A0A6UN87</accession>
<organism evidence="1 2">
    <name type="scientific">Actinoplanes utahensis</name>
    <dbReference type="NCBI Taxonomy" id="1869"/>
    <lineage>
        <taxon>Bacteria</taxon>
        <taxon>Bacillati</taxon>
        <taxon>Actinomycetota</taxon>
        <taxon>Actinomycetes</taxon>
        <taxon>Micromonosporales</taxon>
        <taxon>Micromonosporaceae</taxon>
        <taxon>Actinoplanes</taxon>
    </lineage>
</organism>
<gene>
    <name evidence="1" type="ORF">MB27_16185</name>
</gene>
<dbReference type="Proteomes" id="UP000054537">
    <property type="component" value="Unassembled WGS sequence"/>
</dbReference>
<sequence length="67" mass="7125">MMDPEEAADLRDQAADLGPCQCGDSYCEDTFGKATAGQDRSGCCQYCGWFDCDVCGWSATVPGQVTS</sequence>
<evidence type="ECO:0000313" key="2">
    <source>
        <dbReference type="Proteomes" id="UP000054537"/>
    </source>
</evidence>